<organism evidence="1 2">
    <name type="scientific">Sarcoptes scabiei</name>
    <name type="common">Itch mite</name>
    <name type="synonym">Acarus scabiei</name>
    <dbReference type="NCBI Taxonomy" id="52283"/>
    <lineage>
        <taxon>Eukaryota</taxon>
        <taxon>Metazoa</taxon>
        <taxon>Ecdysozoa</taxon>
        <taxon>Arthropoda</taxon>
        <taxon>Chelicerata</taxon>
        <taxon>Arachnida</taxon>
        <taxon>Acari</taxon>
        <taxon>Acariformes</taxon>
        <taxon>Sarcoptiformes</taxon>
        <taxon>Astigmata</taxon>
        <taxon>Psoroptidia</taxon>
        <taxon>Sarcoptoidea</taxon>
        <taxon>Sarcoptidae</taxon>
        <taxon>Sarcoptinae</taxon>
        <taxon>Sarcoptes</taxon>
    </lineage>
</organism>
<accession>A0A132A238</accession>
<dbReference type="Proteomes" id="UP000616769">
    <property type="component" value="Unassembled WGS sequence"/>
</dbReference>
<dbReference type="VEuPathDB" id="VectorBase:SSCA003554"/>
<comment type="caution">
    <text evidence="1">The sequence shown here is derived from an EMBL/GenBank/DDBJ whole genome shotgun (WGS) entry which is preliminary data.</text>
</comment>
<gene>
    <name evidence="1" type="ORF">QR98_0034520</name>
</gene>
<dbReference type="OrthoDB" id="548295at2759"/>
<dbReference type="EMBL" id="JXLN01010036">
    <property type="protein sequence ID" value="KPM04994.1"/>
    <property type="molecule type" value="Genomic_DNA"/>
</dbReference>
<sequence length="101" mass="11734">MDIDLSLKYELEALLSKFIVEAFQRVYGDDLWKSILGKKYDPNNASLTHSLRILKANWIGVFSDFFGRDNSLKNVIYEMSMSIHNQTEENFTILINSIKNL</sequence>
<name>A0A132A238_SARSC</name>
<evidence type="ECO:0000313" key="2">
    <source>
        <dbReference type="Proteomes" id="UP000616769"/>
    </source>
</evidence>
<reference evidence="1 2" key="1">
    <citation type="journal article" date="2015" name="Parasit. Vectors">
        <title>Draft genome of the scabies mite.</title>
        <authorList>
            <person name="Rider S.D.Jr."/>
            <person name="Morgan M.S."/>
            <person name="Arlian L.G."/>
        </authorList>
    </citation>
    <scope>NUCLEOTIDE SEQUENCE [LARGE SCALE GENOMIC DNA]</scope>
    <source>
        <strain evidence="1">Arlian Lab</strain>
    </source>
</reference>
<evidence type="ECO:0000313" key="1">
    <source>
        <dbReference type="EMBL" id="KPM04994.1"/>
    </source>
</evidence>
<dbReference type="AlphaFoldDB" id="A0A132A238"/>
<protein>
    <submittedName>
        <fullName evidence="1">Uncharacterized protein</fullName>
    </submittedName>
</protein>
<proteinExistence type="predicted"/>